<reference evidence="1 2" key="1">
    <citation type="submission" date="2015-02" db="EMBL/GenBank/DDBJ databases">
        <title>Genome sequence of thermotolerant Streptomyces cyaneogriseus subsp. Noncyanogenus NMWT1, the producer of nematocidal antibiotics nemadectin.</title>
        <authorList>
            <person name="Wang H."/>
            <person name="Li C."/>
            <person name="Xiang W."/>
            <person name="Wang X."/>
        </authorList>
    </citation>
    <scope>NUCLEOTIDE SEQUENCE [LARGE SCALE GENOMIC DNA]</scope>
    <source>
        <strain evidence="1 2">NMWT 1</strain>
    </source>
</reference>
<evidence type="ECO:0000313" key="2">
    <source>
        <dbReference type="Proteomes" id="UP000032234"/>
    </source>
</evidence>
<dbReference type="RefSeq" id="WP_044385818.1">
    <property type="nucleotide sequence ID" value="NZ_CP010849.1"/>
</dbReference>
<dbReference type="OrthoDB" id="4335522at2"/>
<evidence type="ECO:0000313" key="1">
    <source>
        <dbReference type="EMBL" id="AJP04757.1"/>
    </source>
</evidence>
<gene>
    <name evidence="1" type="ORF">TU94_28240</name>
</gene>
<dbReference type="Proteomes" id="UP000032234">
    <property type="component" value="Chromosome"/>
</dbReference>
<sequence>MTDQTPSLDERVHAAVRDALAAAARNPAAGPAAASLIASAVLAEVHRQPTVQAPAVDRAGLREAARLVAEYTGNEIDANAQMLLRLADGTPRPDDPQPAAVLPAPVDRGAPTVWIDGHPQLEAIAAAVWEQCEHHNSGLVIDDPRNIAVAALGALRGVLPPPVDQAAIVRACASFVRDTYSGEWADDAAATLETDADQIERGEPCSLLQLADAMRLAVPPRRMADDAQPAPPQHSALVLSETERAMLTYALDQAQERIWSEDGFTVEDQAAVDSLRRLTAGARQDGAQQ</sequence>
<keyword evidence="2" id="KW-1185">Reference proteome</keyword>
<dbReference type="EMBL" id="CP010849">
    <property type="protein sequence ID" value="AJP04757.1"/>
    <property type="molecule type" value="Genomic_DNA"/>
</dbReference>
<dbReference type="HOGENOM" id="CLU_962822_0_0_11"/>
<organism evidence="1 2">
    <name type="scientific">Streptomyces cyaneogriseus subsp. noncyanogenus</name>
    <dbReference type="NCBI Taxonomy" id="477245"/>
    <lineage>
        <taxon>Bacteria</taxon>
        <taxon>Bacillati</taxon>
        <taxon>Actinomycetota</taxon>
        <taxon>Actinomycetes</taxon>
        <taxon>Kitasatosporales</taxon>
        <taxon>Streptomycetaceae</taxon>
        <taxon>Streptomyces</taxon>
    </lineage>
</organism>
<proteinExistence type="predicted"/>
<dbReference type="AlphaFoldDB" id="A0A0C5FXF5"/>
<dbReference type="STRING" id="477245.TU94_28240"/>
<accession>A0A0C5FXF5</accession>
<protein>
    <submittedName>
        <fullName evidence="1">Uncharacterized protein</fullName>
    </submittedName>
</protein>
<name>A0A0C5FXF5_9ACTN</name>
<dbReference type="KEGG" id="scw:TU94_28240"/>
<dbReference type="PATRIC" id="fig|477245.3.peg.5991"/>